<comment type="caution">
    <text evidence="1">The sequence shown here is derived from an EMBL/GenBank/DDBJ whole genome shotgun (WGS) entry which is preliminary data.</text>
</comment>
<reference evidence="1" key="2">
    <citation type="submission" date="2020-11" db="EMBL/GenBank/DDBJ databases">
        <authorList>
            <person name="McCartney M.A."/>
            <person name="Auch B."/>
            <person name="Kono T."/>
            <person name="Mallez S."/>
            <person name="Becker A."/>
            <person name="Gohl D.M."/>
            <person name="Silverstein K.A.T."/>
            <person name="Koren S."/>
            <person name="Bechman K.B."/>
            <person name="Herman A."/>
            <person name="Abrahante J.E."/>
            <person name="Garbe J."/>
        </authorList>
    </citation>
    <scope>NUCLEOTIDE SEQUENCE</scope>
    <source>
        <strain evidence="1">Duluth1</strain>
        <tissue evidence="1">Whole animal</tissue>
    </source>
</reference>
<protein>
    <submittedName>
        <fullName evidence="1">Uncharacterized protein</fullName>
    </submittedName>
</protein>
<gene>
    <name evidence="1" type="ORF">DPMN_137077</name>
</gene>
<organism evidence="1 2">
    <name type="scientific">Dreissena polymorpha</name>
    <name type="common">Zebra mussel</name>
    <name type="synonym">Mytilus polymorpha</name>
    <dbReference type="NCBI Taxonomy" id="45954"/>
    <lineage>
        <taxon>Eukaryota</taxon>
        <taxon>Metazoa</taxon>
        <taxon>Spiralia</taxon>
        <taxon>Lophotrochozoa</taxon>
        <taxon>Mollusca</taxon>
        <taxon>Bivalvia</taxon>
        <taxon>Autobranchia</taxon>
        <taxon>Heteroconchia</taxon>
        <taxon>Euheterodonta</taxon>
        <taxon>Imparidentia</taxon>
        <taxon>Neoheterodontei</taxon>
        <taxon>Myida</taxon>
        <taxon>Dreissenoidea</taxon>
        <taxon>Dreissenidae</taxon>
        <taxon>Dreissena</taxon>
    </lineage>
</organism>
<reference evidence="1" key="1">
    <citation type="journal article" date="2019" name="bioRxiv">
        <title>The Genome of the Zebra Mussel, Dreissena polymorpha: A Resource for Invasive Species Research.</title>
        <authorList>
            <person name="McCartney M.A."/>
            <person name="Auch B."/>
            <person name="Kono T."/>
            <person name="Mallez S."/>
            <person name="Zhang Y."/>
            <person name="Obille A."/>
            <person name="Becker A."/>
            <person name="Abrahante J.E."/>
            <person name="Garbe J."/>
            <person name="Badalamenti J.P."/>
            <person name="Herman A."/>
            <person name="Mangelson H."/>
            <person name="Liachko I."/>
            <person name="Sullivan S."/>
            <person name="Sone E.D."/>
            <person name="Koren S."/>
            <person name="Silverstein K.A.T."/>
            <person name="Beckman K.B."/>
            <person name="Gohl D.M."/>
        </authorList>
    </citation>
    <scope>NUCLEOTIDE SEQUENCE</scope>
    <source>
        <strain evidence="1">Duluth1</strain>
        <tissue evidence="1">Whole animal</tissue>
    </source>
</reference>
<accession>A0A9D4G177</accession>
<proteinExistence type="predicted"/>
<name>A0A9D4G177_DREPO</name>
<dbReference type="EMBL" id="JAIWYP010000006">
    <property type="protein sequence ID" value="KAH3808719.1"/>
    <property type="molecule type" value="Genomic_DNA"/>
</dbReference>
<dbReference type="AlphaFoldDB" id="A0A9D4G177"/>
<sequence>MLTNDLPQLTTDDTRHRWANNHHSSSHFVLTVLYTKKSAQSPGSHVFEKQQHNNHARIMPRNHNNTSCVNVFSKFHDECVTAVFIDTDILVKVILSTRVC</sequence>
<evidence type="ECO:0000313" key="2">
    <source>
        <dbReference type="Proteomes" id="UP000828390"/>
    </source>
</evidence>
<evidence type="ECO:0000313" key="1">
    <source>
        <dbReference type="EMBL" id="KAH3808719.1"/>
    </source>
</evidence>
<keyword evidence="2" id="KW-1185">Reference proteome</keyword>
<dbReference type="Proteomes" id="UP000828390">
    <property type="component" value="Unassembled WGS sequence"/>
</dbReference>